<sequence length="248" mass="28193">MVREEEEEIEDEVLAPPPWLDGLVKGSFFTPCAFHESRKKNEKNVFCLECCVSLCTHCISSHPPHPFLQVRRYVYHDVVRLDDLEKLIDCSRVQPYTINNAKVIFLNRRPQTRASKGSNNICLSCDRMLQDPYSFCSLSCKVDFLVHRGEDLSSVLYKYRDIHFAFAQFEGLRMDGPEDHSNPSSVLEDPAMAGNHSGSAEEDGGVVDQNTASSAETPDLSKKRGFLKRSFAPFLRRRKGHPHRAPFS</sequence>
<dbReference type="GO" id="GO:0009733">
    <property type="term" value="P:response to auxin"/>
    <property type="evidence" value="ECO:0007669"/>
    <property type="project" value="EnsemblPlants"/>
</dbReference>
<evidence type="ECO:0000256" key="2">
    <source>
        <dbReference type="SAM" id="MobiDB-lite"/>
    </source>
</evidence>
<evidence type="ECO:0000313" key="5">
    <source>
        <dbReference type="Proteomes" id="UP000017836"/>
    </source>
</evidence>
<dbReference type="PROSITE" id="PS50119">
    <property type="entry name" value="ZF_BBOX"/>
    <property type="match status" value="1"/>
</dbReference>
<dbReference type="eggNOG" id="ENOG502R0ZN">
    <property type="taxonomic scope" value="Eukaryota"/>
</dbReference>
<name>U5D0Y4_AMBTC</name>
<dbReference type="PANTHER" id="PTHR31065:SF46">
    <property type="entry name" value="PLATZ TRANSCRIPTION FACTOR FAMILY PROTEIN-RELATED"/>
    <property type="match status" value="1"/>
</dbReference>
<dbReference type="HOGENOM" id="CLU_070437_3_0_1"/>
<dbReference type="InterPro" id="IPR000315">
    <property type="entry name" value="Znf_B-box"/>
</dbReference>
<accession>U5D0Y4</accession>
<dbReference type="Pfam" id="PF04640">
    <property type="entry name" value="PLATZ"/>
    <property type="match status" value="1"/>
</dbReference>
<dbReference type="Proteomes" id="UP000017836">
    <property type="component" value="Unassembled WGS sequence"/>
</dbReference>
<dbReference type="GO" id="GO:0008270">
    <property type="term" value="F:zinc ion binding"/>
    <property type="evidence" value="ECO:0007669"/>
    <property type="project" value="UniProtKB-KW"/>
</dbReference>
<dbReference type="KEGG" id="atr:18443311"/>
<dbReference type="GO" id="GO:0010150">
    <property type="term" value="P:leaf senescence"/>
    <property type="evidence" value="ECO:0007669"/>
    <property type="project" value="EnsemblPlants"/>
</dbReference>
<dbReference type="Gramene" id="ERN15032">
    <property type="protein sequence ID" value="ERN15032"/>
    <property type="gene ID" value="AMTR_s00032p00241350"/>
</dbReference>
<dbReference type="OMA" id="YCLDCCK"/>
<organism evidence="4 5">
    <name type="scientific">Amborella trichopoda</name>
    <dbReference type="NCBI Taxonomy" id="13333"/>
    <lineage>
        <taxon>Eukaryota</taxon>
        <taxon>Viridiplantae</taxon>
        <taxon>Streptophyta</taxon>
        <taxon>Embryophyta</taxon>
        <taxon>Tracheophyta</taxon>
        <taxon>Spermatophyta</taxon>
        <taxon>Magnoliopsida</taxon>
        <taxon>Amborellales</taxon>
        <taxon>Amborellaceae</taxon>
        <taxon>Amborella</taxon>
    </lineage>
</organism>
<feature type="region of interest" description="Disordered" evidence="2">
    <location>
        <begin position="177"/>
        <end position="224"/>
    </location>
</feature>
<dbReference type="OrthoDB" id="1908108at2759"/>
<keyword evidence="1" id="KW-0862">Zinc</keyword>
<evidence type="ECO:0000259" key="3">
    <source>
        <dbReference type="PROSITE" id="PS50119"/>
    </source>
</evidence>
<keyword evidence="1" id="KW-0479">Metal-binding</keyword>
<dbReference type="PANTHER" id="PTHR31065">
    <property type="entry name" value="PLATZ TRANSCRIPTION FACTOR FAMILY PROTEIN"/>
    <property type="match status" value="1"/>
</dbReference>
<dbReference type="InterPro" id="IPR006734">
    <property type="entry name" value="PLATZ"/>
</dbReference>
<dbReference type="GO" id="GO:0005634">
    <property type="term" value="C:nucleus"/>
    <property type="evidence" value="ECO:0007669"/>
    <property type="project" value="EnsemblPlants"/>
</dbReference>
<keyword evidence="5" id="KW-1185">Reference proteome</keyword>
<dbReference type="EMBL" id="KI392518">
    <property type="protein sequence ID" value="ERN15032.1"/>
    <property type="molecule type" value="Genomic_DNA"/>
</dbReference>
<dbReference type="GO" id="GO:0009735">
    <property type="term" value="P:response to cytokinin"/>
    <property type="evidence" value="ECO:0007669"/>
    <property type="project" value="EnsemblPlants"/>
</dbReference>
<keyword evidence="1" id="KW-0863">Zinc-finger</keyword>
<reference evidence="5" key="1">
    <citation type="journal article" date="2013" name="Science">
        <title>The Amborella genome and the evolution of flowering plants.</title>
        <authorList>
            <consortium name="Amborella Genome Project"/>
        </authorList>
    </citation>
    <scope>NUCLEOTIDE SEQUENCE [LARGE SCALE GENOMIC DNA]</scope>
</reference>
<evidence type="ECO:0000256" key="1">
    <source>
        <dbReference type="PROSITE-ProRule" id="PRU00024"/>
    </source>
</evidence>
<gene>
    <name evidence="4" type="ORF">AMTR_s00032p00241350</name>
</gene>
<dbReference type="AlphaFoldDB" id="U5D0Y4"/>
<evidence type="ECO:0000313" key="4">
    <source>
        <dbReference type="EMBL" id="ERN15032.1"/>
    </source>
</evidence>
<feature type="domain" description="B box-type" evidence="3">
    <location>
        <begin position="32"/>
        <end position="81"/>
    </location>
</feature>
<proteinExistence type="predicted"/>
<protein>
    <recommendedName>
        <fullName evidence="3">B box-type domain-containing protein</fullName>
    </recommendedName>
</protein>